<proteinExistence type="predicted"/>
<evidence type="ECO:0000313" key="1">
    <source>
        <dbReference type="EMBL" id="MFD1062442.1"/>
    </source>
</evidence>
<evidence type="ECO:0008006" key="3">
    <source>
        <dbReference type="Google" id="ProtNLM"/>
    </source>
</evidence>
<reference evidence="2" key="1">
    <citation type="journal article" date="2019" name="Int. J. Syst. Evol. Microbiol.">
        <title>The Global Catalogue of Microorganisms (GCM) 10K type strain sequencing project: providing services to taxonomists for standard genome sequencing and annotation.</title>
        <authorList>
            <consortium name="The Broad Institute Genomics Platform"/>
            <consortium name="The Broad Institute Genome Sequencing Center for Infectious Disease"/>
            <person name="Wu L."/>
            <person name="Ma J."/>
        </authorList>
    </citation>
    <scope>NUCLEOTIDE SEQUENCE [LARGE SCALE GENOMIC DNA]</scope>
    <source>
        <strain evidence="2">CCUG 62215</strain>
    </source>
</reference>
<name>A0ABW3N464_9FLAO</name>
<dbReference type="RefSeq" id="WP_386128306.1">
    <property type="nucleotide sequence ID" value="NZ_JBHTJL010000009.1"/>
</dbReference>
<comment type="caution">
    <text evidence="1">The sequence shown here is derived from an EMBL/GenBank/DDBJ whole genome shotgun (WGS) entry which is preliminary data.</text>
</comment>
<protein>
    <recommendedName>
        <fullName evidence="3">TonB-dependent Receptor Plug Domain</fullName>
    </recommendedName>
</protein>
<evidence type="ECO:0000313" key="2">
    <source>
        <dbReference type="Proteomes" id="UP001597013"/>
    </source>
</evidence>
<sequence>MQNNSFLHFLLFFSFFFFNLSVINAQTDIIESYEDYTEAPREVVYSHLNKSTYIEGEILGFTSYVFDKFTKATSKQTTNLYCTISNEDGEVLKKKLIRVTDGIASNVFDIDSTLSTGIFTFKAYTNWMRNFEEHNHFEQTFKVIDADNKSEIKPIDKKDIKVDLQILGEGGHIIYDIPNTIGIIAKNQFGYGIANAFGKILDENENVISEFQLNDVGLAKVLLSPKSNTNYNVVLDLNGDTVSTPIKGIKQNGFNLTLNQTKDAVKVLLKANKNTNSNLQGKGFNVGLHNGNKIVLAPFSFNEDGTAILSFQKTDLFKGINIITIFNENNTPLLERLYFNLTDINQREIDNVSVSSKQDSLFFNLKINEKIDIKNSNISISILPTGTKSYNHHNSILSQIYIQPYINGFLENGGSYFKDKNRKTEYNLDLLMLTQGWSSYSWNTIFDKNEREYIYPFERGIDVVANINDDKRGSYIVYPLAESKTQLFDVEESEDEFTIKQSFPTDDDLFRIGYIDTKRKEFKKKPSVYLQFYPSQFPDFSIPTKSIKETYSIDDTYLKNETNLNAFDLYNANKLEEVVINAKANTVETKVEKLREKAIVAKFRVIEENVKLTGMRVDTYLQRLGYDTYYDILSGRLSIVNPRIRWTDPTPLVYLNSALLTTQGRFSEFGILTFITMDQVDYIEYETYGIGGGIRGGAGYIKIFTTPGGSQINKPNNVVDYKVPLVFSKNKTFYTPKYSYYNTDFFREYGTIDWQPNLKFNNQGESTFKYKSNSTSNTTLFIEGFVNDNEFISQEIKIEKNN</sequence>
<keyword evidence="2" id="KW-1185">Reference proteome</keyword>
<dbReference type="Proteomes" id="UP001597013">
    <property type="component" value="Unassembled WGS sequence"/>
</dbReference>
<dbReference type="EMBL" id="JBHTJL010000009">
    <property type="protein sequence ID" value="MFD1062442.1"/>
    <property type="molecule type" value="Genomic_DNA"/>
</dbReference>
<accession>A0ABW3N464</accession>
<organism evidence="1 2">
    <name type="scientific">Winogradskyella litorisediminis</name>
    <dbReference type="NCBI Taxonomy" id="1156618"/>
    <lineage>
        <taxon>Bacteria</taxon>
        <taxon>Pseudomonadati</taxon>
        <taxon>Bacteroidota</taxon>
        <taxon>Flavobacteriia</taxon>
        <taxon>Flavobacteriales</taxon>
        <taxon>Flavobacteriaceae</taxon>
        <taxon>Winogradskyella</taxon>
    </lineage>
</organism>
<gene>
    <name evidence="1" type="ORF">ACFQ1Q_04225</name>
</gene>
<dbReference type="Gene3D" id="2.60.40.1930">
    <property type="match status" value="1"/>
</dbReference>